<dbReference type="AlphaFoldDB" id="A0A5P3XD34"/>
<name>A0A5P3XD34_PARBF</name>
<dbReference type="GO" id="GO:0043565">
    <property type="term" value="F:sequence-specific DNA binding"/>
    <property type="evidence" value="ECO:0007669"/>
    <property type="project" value="InterPro"/>
</dbReference>
<dbReference type="Proteomes" id="UP000326961">
    <property type="component" value="Chromosome"/>
</dbReference>
<evidence type="ECO:0000313" key="5">
    <source>
        <dbReference type="EMBL" id="QEZ67955.1"/>
    </source>
</evidence>
<keyword evidence="1" id="KW-0805">Transcription regulation</keyword>
<dbReference type="PANTHER" id="PTHR47504">
    <property type="entry name" value="RIGHT ORIGIN-BINDING PROTEIN"/>
    <property type="match status" value="1"/>
</dbReference>
<dbReference type="InterPro" id="IPR010499">
    <property type="entry name" value="AraC_E-bd"/>
</dbReference>
<proteinExistence type="predicted"/>
<evidence type="ECO:0000256" key="3">
    <source>
        <dbReference type="ARBA" id="ARBA00023163"/>
    </source>
</evidence>
<evidence type="ECO:0000259" key="4">
    <source>
        <dbReference type="PROSITE" id="PS01124"/>
    </source>
</evidence>
<evidence type="ECO:0000256" key="1">
    <source>
        <dbReference type="ARBA" id="ARBA00023015"/>
    </source>
</evidence>
<dbReference type="Pfam" id="PF14526">
    <property type="entry name" value="Cass2"/>
    <property type="match status" value="1"/>
</dbReference>
<dbReference type="GO" id="GO:0003700">
    <property type="term" value="F:DNA-binding transcription factor activity"/>
    <property type="evidence" value="ECO:0007669"/>
    <property type="project" value="InterPro"/>
</dbReference>
<feature type="domain" description="HTH araC/xylS-type" evidence="4">
    <location>
        <begin position="16"/>
        <end position="115"/>
    </location>
</feature>
<accession>A0A5P3XD34</accession>
<dbReference type="InterPro" id="IPR011256">
    <property type="entry name" value="Reg_factor_effector_dom_sf"/>
</dbReference>
<dbReference type="PRINTS" id="PR00032">
    <property type="entry name" value="HTHARAC"/>
</dbReference>
<dbReference type="InterPro" id="IPR020449">
    <property type="entry name" value="Tscrpt_reg_AraC-type_HTH"/>
</dbReference>
<keyword evidence="3" id="KW-0804">Transcription</keyword>
<dbReference type="InterPro" id="IPR050959">
    <property type="entry name" value="MarA-like"/>
</dbReference>
<dbReference type="RefSeq" id="WP_150885793.1">
    <property type="nucleotide sequence ID" value="NZ_CP032452.1"/>
</dbReference>
<dbReference type="Gene3D" id="3.20.80.10">
    <property type="entry name" value="Regulatory factor, effector binding domain"/>
    <property type="match status" value="1"/>
</dbReference>
<dbReference type="Pfam" id="PF12833">
    <property type="entry name" value="HTH_18"/>
    <property type="match status" value="1"/>
</dbReference>
<evidence type="ECO:0000256" key="2">
    <source>
        <dbReference type="ARBA" id="ARBA00023125"/>
    </source>
</evidence>
<reference evidence="5 6" key="1">
    <citation type="submission" date="2018-09" db="EMBL/GenBank/DDBJ databases">
        <title>A clostridial neurotoxin that targets Anopheles mosquitoes.</title>
        <authorList>
            <person name="Contreras E."/>
            <person name="Masuyer G."/>
            <person name="Qureshi N."/>
            <person name="Chawla S."/>
            <person name="Lim H.L."/>
            <person name="Chen J."/>
            <person name="Stenmark P."/>
            <person name="Gill S."/>
        </authorList>
    </citation>
    <scope>NUCLEOTIDE SEQUENCE [LARGE SCALE GENOMIC DNA]</scope>
    <source>
        <strain evidence="5 6">Cbm</strain>
    </source>
</reference>
<evidence type="ECO:0000313" key="6">
    <source>
        <dbReference type="Proteomes" id="UP000326961"/>
    </source>
</evidence>
<dbReference type="InterPro" id="IPR018060">
    <property type="entry name" value="HTH_AraC"/>
</dbReference>
<protein>
    <submittedName>
        <fullName evidence="5">AraC family transcriptional regulator</fullName>
    </submittedName>
</protein>
<dbReference type="SMART" id="SM00342">
    <property type="entry name" value="HTH_ARAC"/>
    <property type="match status" value="1"/>
</dbReference>
<dbReference type="EMBL" id="CP032452">
    <property type="protein sequence ID" value="QEZ67955.1"/>
    <property type="molecule type" value="Genomic_DNA"/>
</dbReference>
<gene>
    <name evidence="5" type="ORF">D4A35_03030</name>
</gene>
<dbReference type="SUPFAM" id="SSF46689">
    <property type="entry name" value="Homeodomain-like"/>
    <property type="match status" value="2"/>
</dbReference>
<organism evidence="5 6">
    <name type="scientific">Paraclostridium bifermentans</name>
    <name type="common">Clostridium bifermentans</name>
    <dbReference type="NCBI Taxonomy" id="1490"/>
    <lineage>
        <taxon>Bacteria</taxon>
        <taxon>Bacillati</taxon>
        <taxon>Bacillota</taxon>
        <taxon>Clostridia</taxon>
        <taxon>Peptostreptococcales</taxon>
        <taxon>Peptostreptococcaceae</taxon>
        <taxon>Paraclostridium</taxon>
    </lineage>
</organism>
<dbReference type="SUPFAM" id="SSF55136">
    <property type="entry name" value="Probable bacterial effector-binding domain"/>
    <property type="match status" value="1"/>
</dbReference>
<dbReference type="PROSITE" id="PS01124">
    <property type="entry name" value="HTH_ARAC_FAMILY_2"/>
    <property type="match status" value="1"/>
</dbReference>
<dbReference type="Gene3D" id="1.10.10.60">
    <property type="entry name" value="Homeodomain-like"/>
    <property type="match status" value="2"/>
</dbReference>
<dbReference type="SMART" id="SM00871">
    <property type="entry name" value="AraC_E_bind"/>
    <property type="match status" value="1"/>
</dbReference>
<dbReference type="InterPro" id="IPR029441">
    <property type="entry name" value="Cass2"/>
</dbReference>
<dbReference type="PANTHER" id="PTHR47504:SF5">
    <property type="entry name" value="RIGHT ORIGIN-BINDING PROTEIN"/>
    <property type="match status" value="1"/>
</dbReference>
<keyword evidence="2" id="KW-0238">DNA-binding</keyword>
<dbReference type="InterPro" id="IPR009057">
    <property type="entry name" value="Homeodomain-like_sf"/>
</dbReference>
<sequence length="276" mass="31736">MNNLKGVSMNWIDIIQKSISFIEEDISNSKLSSDFIAKHVHVSESHFVRAFNILTGFTLFEYIRNRRLCIAGEMLKKSDLSIFEIASKVGYESPEAFSKAFKRYHGVSPKEGRSAKLKEFYPLHVKLILTQERPLTWIIEEKEQIFLSGITDIVPSDDSNATNKLWTECESNGYLERCSNYLGFETLVGVSTSEGYTIKAKCTEKSAYTTDTIKPQKWAIFSCEGEDLSKSILNVWSKIYGSWMQKIEYEITNLPQLEVYYEVENGYDCEIWIAIK</sequence>